<accession>A0ABS1J3P0</accession>
<keyword evidence="1" id="KW-0812">Transmembrane</keyword>
<name>A0ABS1J3P0_9FIRM</name>
<dbReference type="EMBL" id="JAEPRJ010000001">
    <property type="protein sequence ID" value="MBK5898773.1"/>
    <property type="molecule type" value="Genomic_DNA"/>
</dbReference>
<reference evidence="2 3" key="1">
    <citation type="submission" date="2021-01" db="EMBL/GenBank/DDBJ databases">
        <title>Isolation and description of Catonella massiliensis sp. nov., a novel Catonella species, isolated from a stable periodontitis subject.</title>
        <authorList>
            <person name="Antezack A."/>
            <person name="Boxberger M."/>
            <person name="La Scola B."/>
            <person name="Monnet-Corti V."/>
        </authorList>
    </citation>
    <scope>NUCLEOTIDE SEQUENCE [LARGE SCALE GENOMIC DNA]</scope>
    <source>
        <strain evidence="2 3">Marseille-Q4567</strain>
    </source>
</reference>
<proteinExistence type="predicted"/>
<keyword evidence="1" id="KW-0472">Membrane</keyword>
<sequence>MILSAGKPEMILATTILFYIVCIFAGIYGLAAEFVNFIAMVGVIMLLFSRDWLQLGITISILVVSYLMLDTWGVVILFIAKIRGIYRHSYCVMNYVC</sequence>
<feature type="transmembrane region" description="Helical" evidence="1">
    <location>
        <begin position="16"/>
        <end position="49"/>
    </location>
</feature>
<dbReference type="Proteomes" id="UP000604730">
    <property type="component" value="Unassembled WGS sequence"/>
</dbReference>
<comment type="caution">
    <text evidence="2">The sequence shown here is derived from an EMBL/GenBank/DDBJ whole genome shotgun (WGS) entry which is preliminary data.</text>
</comment>
<protein>
    <submittedName>
        <fullName evidence="2">Uncharacterized protein</fullName>
    </submittedName>
</protein>
<feature type="transmembrane region" description="Helical" evidence="1">
    <location>
        <begin position="55"/>
        <end position="80"/>
    </location>
</feature>
<evidence type="ECO:0000313" key="2">
    <source>
        <dbReference type="EMBL" id="MBK5898773.1"/>
    </source>
</evidence>
<evidence type="ECO:0000256" key="1">
    <source>
        <dbReference type="SAM" id="Phobius"/>
    </source>
</evidence>
<gene>
    <name evidence="2" type="ORF">JJN12_13485</name>
</gene>
<keyword evidence="1" id="KW-1133">Transmembrane helix</keyword>
<organism evidence="2 3">
    <name type="scientific">Catonella massiliensis</name>
    <dbReference type="NCBI Taxonomy" id="2799636"/>
    <lineage>
        <taxon>Bacteria</taxon>
        <taxon>Bacillati</taxon>
        <taxon>Bacillota</taxon>
        <taxon>Clostridia</taxon>
        <taxon>Lachnospirales</taxon>
        <taxon>Lachnospiraceae</taxon>
        <taxon>Catonella</taxon>
    </lineage>
</organism>
<dbReference type="RefSeq" id="WP_208430170.1">
    <property type="nucleotide sequence ID" value="NZ_JAEPRJ010000001.1"/>
</dbReference>
<evidence type="ECO:0000313" key="3">
    <source>
        <dbReference type="Proteomes" id="UP000604730"/>
    </source>
</evidence>
<keyword evidence="3" id="KW-1185">Reference proteome</keyword>